<protein>
    <submittedName>
        <fullName evidence="2">Uncharacterized protein</fullName>
    </submittedName>
</protein>
<name>A0AAW9QXX6_9CHRO</name>
<comment type="caution">
    <text evidence="2">The sequence shown here is derived from an EMBL/GenBank/DDBJ whole genome shotgun (WGS) entry which is preliminary data.</text>
</comment>
<proteinExistence type="predicted"/>
<keyword evidence="3" id="KW-1185">Reference proteome</keyword>
<reference evidence="2 3" key="1">
    <citation type="submission" date="2024-01" db="EMBL/GenBank/DDBJ databases">
        <title>Genomic insights into the taxonomy and metabolism of the cyanobacterium Pannus brasiliensis CCIBt3594.</title>
        <authorList>
            <person name="Machado M."/>
            <person name="Botero N.B."/>
            <person name="Andreote A.P.D."/>
            <person name="Feitosa A.M.T."/>
            <person name="Popin R."/>
            <person name="Sivonen K."/>
            <person name="Fiore M.F."/>
        </authorList>
    </citation>
    <scope>NUCLEOTIDE SEQUENCE [LARGE SCALE GENOMIC DNA]</scope>
    <source>
        <strain evidence="2 3">CCIBt3594</strain>
    </source>
</reference>
<keyword evidence="1" id="KW-0175">Coiled coil</keyword>
<evidence type="ECO:0000313" key="3">
    <source>
        <dbReference type="Proteomes" id="UP001328733"/>
    </source>
</evidence>
<feature type="coiled-coil region" evidence="1">
    <location>
        <begin position="51"/>
        <end position="85"/>
    </location>
</feature>
<evidence type="ECO:0000313" key="2">
    <source>
        <dbReference type="EMBL" id="MEG3437699.1"/>
    </source>
</evidence>
<organism evidence="2 3">
    <name type="scientific">Pannus brasiliensis CCIBt3594</name>
    <dbReference type="NCBI Taxonomy" id="1427578"/>
    <lineage>
        <taxon>Bacteria</taxon>
        <taxon>Bacillati</taxon>
        <taxon>Cyanobacteriota</taxon>
        <taxon>Cyanophyceae</taxon>
        <taxon>Oscillatoriophycideae</taxon>
        <taxon>Chroococcales</taxon>
        <taxon>Microcystaceae</taxon>
        <taxon>Pannus</taxon>
    </lineage>
</organism>
<dbReference type="Proteomes" id="UP001328733">
    <property type="component" value="Unassembled WGS sequence"/>
</dbReference>
<evidence type="ECO:0000256" key="1">
    <source>
        <dbReference type="SAM" id="Coils"/>
    </source>
</evidence>
<dbReference type="EMBL" id="JBAFSM010000018">
    <property type="protein sequence ID" value="MEG3437699.1"/>
    <property type="molecule type" value="Genomic_DNA"/>
</dbReference>
<dbReference type="RefSeq" id="WP_332865179.1">
    <property type="nucleotide sequence ID" value="NZ_JBAFSM010000018.1"/>
</dbReference>
<accession>A0AAW9QXX6</accession>
<gene>
    <name evidence="2" type="ORF">V0288_11265</name>
</gene>
<dbReference type="AlphaFoldDB" id="A0AAW9QXX6"/>
<sequence>MASAAHTTPSDSSPKESQSLNLGKLFEDNIVPIIGFIIFLTRLEYSVKEIKKDIDNQNKLLSLELQSLRLNIAEVKTEIHETSANAKAEIQLVTNKLNSTNRILFSLVDFINSDRNEDGKTLFVVSKFDKYD</sequence>